<keyword evidence="4" id="KW-1185">Reference proteome</keyword>
<evidence type="ECO:0000313" key="4">
    <source>
        <dbReference type="Proteomes" id="UP001054837"/>
    </source>
</evidence>
<name>A0AAV4TA24_9ARAC</name>
<feature type="coiled-coil region" evidence="1">
    <location>
        <begin position="31"/>
        <end position="58"/>
    </location>
</feature>
<feature type="compositionally biased region" description="Basic residues" evidence="2">
    <location>
        <begin position="376"/>
        <end position="388"/>
    </location>
</feature>
<dbReference type="PANTHER" id="PTHR31935:SF1">
    <property type="entry name" value="COILED-COIL DOMAIN-CONTAINING PROTEIN 13"/>
    <property type="match status" value="1"/>
</dbReference>
<feature type="region of interest" description="Disordered" evidence="2">
    <location>
        <begin position="358"/>
        <end position="402"/>
    </location>
</feature>
<evidence type="ECO:0000313" key="3">
    <source>
        <dbReference type="EMBL" id="GIY43438.1"/>
    </source>
</evidence>
<feature type="coiled-coil region" evidence="1">
    <location>
        <begin position="470"/>
        <end position="521"/>
    </location>
</feature>
<sequence>MPKDCKDNNGHLRCDACDYQKLKKLENNPDVRELRDKIEQMNIRLSECRTENQMLKRSLYLAKQMVYKEVGETSGDFKTLLKHGEESGFRVERRTRTENVLVLRKKVQDLQDYLRKLEGHEPDRCKAQKTPSEEFVKKRIPEERKAYWRMELERRIARENAEKEITPIAKECSELRKKIVAEKAQFRDLNNELNLLRAEYQSQVLKSEEDMGLIQSFETLQTQLQETLKERAEIREELAGYRERNRRLEGEISTTKDELQMLYNRAKDNNILIDSLTNKHKQIQEAIESEKSIVRQNVDRYRNELQDMRENYEEDLKLLDTLQKITYERNSFIDKLNEDIIEGIEIVVEEPEVIEKPPEIVPAEESQPPADETSKKGKKPPKKGKDKPKKGEELKQEELPTPLEEVKEEIDTKALESNSKILQMMIECAKYKTLLDAARVENDRLTYITSLQEKQMNDVATQVVETGRIIMQKDAEKKDLSDKIQKLQKSIAQKKKKLNVFVQAKNELEELAIKVEAQREENDFLRSFLNSAVENKFEEFDLYRTFVTETREFFVNTLQEIKDTLKQKEESLEEKNVPEPSAEEGAAEA</sequence>
<dbReference type="GO" id="GO:1905515">
    <property type="term" value="P:non-motile cilium assembly"/>
    <property type="evidence" value="ECO:0007669"/>
    <property type="project" value="TreeGrafter"/>
</dbReference>
<evidence type="ECO:0000256" key="2">
    <source>
        <dbReference type="SAM" id="MobiDB-lite"/>
    </source>
</evidence>
<dbReference type="InterPro" id="IPR038929">
    <property type="entry name" value="CCDC13"/>
</dbReference>
<dbReference type="PANTHER" id="PTHR31935">
    <property type="entry name" value="COILED-COIL DOMAIN-CONTAINING PROTEIN 13"/>
    <property type="match status" value="1"/>
</dbReference>
<reference evidence="3 4" key="1">
    <citation type="submission" date="2021-06" db="EMBL/GenBank/DDBJ databases">
        <title>Caerostris darwini draft genome.</title>
        <authorList>
            <person name="Kono N."/>
            <person name="Arakawa K."/>
        </authorList>
    </citation>
    <scope>NUCLEOTIDE SEQUENCE [LARGE SCALE GENOMIC DNA]</scope>
</reference>
<gene>
    <name evidence="3" type="primary">AVEN_26252_1</name>
    <name evidence="3" type="ORF">CDAR_96391</name>
</gene>
<protein>
    <submittedName>
        <fullName evidence="3">Uncharacterized protein</fullName>
    </submittedName>
</protein>
<dbReference type="Proteomes" id="UP001054837">
    <property type="component" value="Unassembled WGS sequence"/>
</dbReference>
<feature type="coiled-coil region" evidence="1">
    <location>
        <begin position="172"/>
        <end position="325"/>
    </location>
</feature>
<accession>A0AAV4TA24</accession>
<dbReference type="GO" id="GO:0031122">
    <property type="term" value="P:cytoplasmic microtubule organization"/>
    <property type="evidence" value="ECO:0007669"/>
    <property type="project" value="TreeGrafter"/>
</dbReference>
<dbReference type="EMBL" id="BPLQ01009356">
    <property type="protein sequence ID" value="GIY43438.1"/>
    <property type="molecule type" value="Genomic_DNA"/>
</dbReference>
<keyword evidence="1" id="KW-0175">Coiled coil</keyword>
<organism evidence="3 4">
    <name type="scientific">Caerostris darwini</name>
    <dbReference type="NCBI Taxonomy" id="1538125"/>
    <lineage>
        <taxon>Eukaryota</taxon>
        <taxon>Metazoa</taxon>
        <taxon>Ecdysozoa</taxon>
        <taxon>Arthropoda</taxon>
        <taxon>Chelicerata</taxon>
        <taxon>Arachnida</taxon>
        <taxon>Araneae</taxon>
        <taxon>Araneomorphae</taxon>
        <taxon>Entelegynae</taxon>
        <taxon>Araneoidea</taxon>
        <taxon>Araneidae</taxon>
        <taxon>Caerostris</taxon>
    </lineage>
</organism>
<feature type="region of interest" description="Disordered" evidence="2">
    <location>
        <begin position="567"/>
        <end position="589"/>
    </location>
</feature>
<dbReference type="GO" id="GO:0034451">
    <property type="term" value="C:centriolar satellite"/>
    <property type="evidence" value="ECO:0007669"/>
    <property type="project" value="TreeGrafter"/>
</dbReference>
<proteinExistence type="predicted"/>
<comment type="caution">
    <text evidence="3">The sequence shown here is derived from an EMBL/GenBank/DDBJ whole genome shotgun (WGS) entry which is preliminary data.</text>
</comment>
<feature type="compositionally biased region" description="Basic and acidic residues" evidence="2">
    <location>
        <begin position="389"/>
        <end position="398"/>
    </location>
</feature>
<feature type="compositionally biased region" description="Basic and acidic residues" evidence="2">
    <location>
        <begin position="567"/>
        <end position="577"/>
    </location>
</feature>
<evidence type="ECO:0000256" key="1">
    <source>
        <dbReference type="SAM" id="Coils"/>
    </source>
</evidence>
<dbReference type="AlphaFoldDB" id="A0AAV4TA24"/>